<feature type="signal peptide" evidence="3">
    <location>
        <begin position="1"/>
        <end position="22"/>
    </location>
</feature>
<feature type="coiled-coil region" evidence="2">
    <location>
        <begin position="104"/>
        <end position="131"/>
    </location>
</feature>
<dbReference type="PANTHER" id="PTHR30469">
    <property type="entry name" value="MULTIDRUG RESISTANCE PROTEIN MDTA"/>
    <property type="match status" value="1"/>
</dbReference>
<name>A0A3M8RJ55_9PROT</name>
<accession>A0A3M8RJ55</accession>
<feature type="chain" id="PRO_5018125889" evidence="3">
    <location>
        <begin position="23"/>
        <end position="360"/>
    </location>
</feature>
<evidence type="ECO:0000259" key="6">
    <source>
        <dbReference type="Pfam" id="PF25975"/>
    </source>
</evidence>
<proteinExistence type="inferred from homology"/>
<dbReference type="InterPro" id="IPR058624">
    <property type="entry name" value="MdtA-like_HH"/>
</dbReference>
<protein>
    <submittedName>
        <fullName evidence="7">Efflux RND transporter periplasmic adaptor subunit</fullName>
    </submittedName>
</protein>
<dbReference type="RefSeq" id="WP_123102060.1">
    <property type="nucleotide sequence ID" value="NZ_CP127527.1"/>
</dbReference>
<evidence type="ECO:0000256" key="2">
    <source>
        <dbReference type="SAM" id="Coils"/>
    </source>
</evidence>
<feature type="domain" description="Multidrug resistance protein MdtA-like barrel-sandwich hybrid" evidence="5">
    <location>
        <begin position="64"/>
        <end position="198"/>
    </location>
</feature>
<organism evidence="7">
    <name type="scientific">Acidithiobacillus sulfuriphilus</name>
    <dbReference type="NCBI Taxonomy" id="1867749"/>
    <lineage>
        <taxon>Bacteria</taxon>
        <taxon>Pseudomonadati</taxon>
        <taxon>Pseudomonadota</taxon>
        <taxon>Acidithiobacillia</taxon>
        <taxon>Acidithiobacillales</taxon>
        <taxon>Acidithiobacillaceae</taxon>
        <taxon>Acidithiobacillus</taxon>
    </lineage>
</organism>
<keyword evidence="3" id="KW-0732">Signal</keyword>
<dbReference type="PROSITE" id="PS51257">
    <property type="entry name" value="PROKAR_LIPOPROTEIN"/>
    <property type="match status" value="1"/>
</dbReference>
<dbReference type="AlphaFoldDB" id="A0A3M8RJ55"/>
<dbReference type="Gene3D" id="1.10.287.470">
    <property type="entry name" value="Helix hairpin bin"/>
    <property type="match status" value="1"/>
</dbReference>
<evidence type="ECO:0000256" key="3">
    <source>
        <dbReference type="SAM" id="SignalP"/>
    </source>
</evidence>
<evidence type="ECO:0000259" key="4">
    <source>
        <dbReference type="Pfam" id="PF25876"/>
    </source>
</evidence>
<comment type="caution">
    <text evidence="7">The sequence shown here is derived from an EMBL/GenBank/DDBJ whole genome shotgun (WGS) entry which is preliminary data.</text>
</comment>
<feature type="domain" description="Multidrug resistance protein MdtA-like alpha-helical hairpin" evidence="4">
    <location>
        <begin position="104"/>
        <end position="173"/>
    </location>
</feature>
<dbReference type="Pfam" id="PF25876">
    <property type="entry name" value="HH_MFP_RND"/>
    <property type="match status" value="1"/>
</dbReference>
<dbReference type="PRINTS" id="PR01490">
    <property type="entry name" value="RTXTOXIND"/>
</dbReference>
<dbReference type="GO" id="GO:1990281">
    <property type="term" value="C:efflux pump complex"/>
    <property type="evidence" value="ECO:0007669"/>
    <property type="project" value="TreeGrafter"/>
</dbReference>
<sequence>MRLGKHCFLGLALGLSTLTLSACGKNPPQAPATQVSVSAPVVKVAAQSLQAYAEVPASVVADQQVQLSSRLMGYIRNLTVREGQAVRAGQVLFEVDPTDVVGQVQQAQAGLAEAESALADARSNYERFKSLYAQQAIPEKQWDAVKSQYAMAQARAAAARAGITSAQSQLRYARVTAPFAGIIVQKFLQNGDLATPGHPILRIENPARLQVQCSVSDDLFTRLHVGQSLAIHGDGRVIQAQVLDLVATSDPMTHTHLVKLSLPDNSGLQSGSFVTVAIPTEQRTGIVVPASALQDRAGIPGVFVVDAQGLAHYRMVRPGKPVAGGVEILSGLSSGEKVVSGNLAEIDNGSRIKPEGAAHG</sequence>
<dbReference type="SUPFAM" id="SSF111369">
    <property type="entry name" value="HlyD-like secretion proteins"/>
    <property type="match status" value="1"/>
</dbReference>
<dbReference type="Pfam" id="PF25917">
    <property type="entry name" value="BSH_RND"/>
    <property type="match status" value="1"/>
</dbReference>
<dbReference type="Gene3D" id="2.40.420.20">
    <property type="match status" value="1"/>
</dbReference>
<dbReference type="NCBIfam" id="TIGR01730">
    <property type="entry name" value="RND_mfp"/>
    <property type="match status" value="1"/>
</dbReference>
<feature type="domain" description="CzcB-like C-terminal circularly permuted SH3-like" evidence="6">
    <location>
        <begin position="286"/>
        <end position="342"/>
    </location>
</feature>
<dbReference type="InterPro" id="IPR058649">
    <property type="entry name" value="CzcB_C"/>
</dbReference>
<evidence type="ECO:0000259" key="5">
    <source>
        <dbReference type="Pfam" id="PF25917"/>
    </source>
</evidence>
<dbReference type="Gene3D" id="2.40.50.100">
    <property type="match status" value="1"/>
</dbReference>
<dbReference type="Gene3D" id="2.40.30.170">
    <property type="match status" value="1"/>
</dbReference>
<dbReference type="Pfam" id="PF25975">
    <property type="entry name" value="CzcB_C"/>
    <property type="match status" value="1"/>
</dbReference>
<dbReference type="GO" id="GO:0015562">
    <property type="term" value="F:efflux transmembrane transporter activity"/>
    <property type="evidence" value="ECO:0007669"/>
    <property type="project" value="TreeGrafter"/>
</dbReference>
<dbReference type="EMBL" id="RIZI01000120">
    <property type="protein sequence ID" value="RNF68401.1"/>
    <property type="molecule type" value="Genomic_DNA"/>
</dbReference>
<dbReference type="OrthoDB" id="9783047at2"/>
<dbReference type="InterPro" id="IPR058625">
    <property type="entry name" value="MdtA-like_BSH"/>
</dbReference>
<gene>
    <name evidence="7" type="ORF">EC580_03005</name>
</gene>
<reference evidence="7" key="1">
    <citation type="submission" date="2018-10" db="EMBL/GenBank/DDBJ databases">
        <title>Acidithiobacillus sulfuriphilus sp. nov.: an extremely acidophilic sulfur-oxidizing chemolithotroph isolated from a neutral pH environment.</title>
        <authorList>
            <person name="Falagan C."/>
            <person name="Moya-Beltran A."/>
            <person name="Quatrini R."/>
            <person name="Johnson D.B."/>
        </authorList>
    </citation>
    <scope>NUCLEOTIDE SEQUENCE [LARGE SCALE GENOMIC DNA]</scope>
    <source>
        <strain evidence="7">CJ-2</strain>
    </source>
</reference>
<evidence type="ECO:0000256" key="1">
    <source>
        <dbReference type="ARBA" id="ARBA00009477"/>
    </source>
</evidence>
<keyword evidence="2" id="KW-0175">Coiled coil</keyword>
<comment type="similarity">
    <text evidence="1">Belongs to the membrane fusion protein (MFP) (TC 8.A.1) family.</text>
</comment>
<dbReference type="InterPro" id="IPR006143">
    <property type="entry name" value="RND_pump_MFP"/>
</dbReference>
<evidence type="ECO:0000313" key="7">
    <source>
        <dbReference type="EMBL" id="RNF68401.1"/>
    </source>
</evidence>
<dbReference type="PANTHER" id="PTHR30469:SF15">
    <property type="entry name" value="HLYD FAMILY OF SECRETION PROTEINS"/>
    <property type="match status" value="1"/>
</dbReference>